<dbReference type="GeneID" id="63998866"/>
<evidence type="ECO:0000313" key="2">
    <source>
        <dbReference type="Proteomes" id="UP000255070"/>
    </source>
</evidence>
<reference evidence="1 2" key="1">
    <citation type="submission" date="2018-06" db="EMBL/GenBank/DDBJ databases">
        <authorList>
            <consortium name="Pathogen Informatics"/>
            <person name="Doyle S."/>
        </authorList>
    </citation>
    <scope>NUCLEOTIDE SEQUENCE [LARGE SCALE GENOMIC DNA]</scope>
    <source>
        <strain evidence="1 2">NCTC10698</strain>
    </source>
</reference>
<dbReference type="RefSeq" id="WP_003076040.1">
    <property type="nucleotide sequence ID" value="NZ_BBJZ01000002.1"/>
</dbReference>
<name>A0A8B4S6P0_COMTE</name>
<sequence length="226" mass="22923">MSRRLVLSASTALAAAALIVGCGAMGSSGGNPMSFFITSTNPGKGGDLGGLAGADRYCQSLAASVGAGNKTWHAYLSNAALNGQPAVNARDRIGNGPWRNAKGVVIATSVADLHSANAKVGKDTSLTEKGEVVSGFGDEVNRHDILTGSRPDGTLAVPEPGKDTTCGNWTKSDDGSAIVGHHDHKGTNPAPVANASWNSSHGTRGCSVEQLQQSGSAGLMYCFATN</sequence>
<evidence type="ECO:0008006" key="3">
    <source>
        <dbReference type="Google" id="ProtNLM"/>
    </source>
</evidence>
<dbReference type="InterPro" id="IPR016187">
    <property type="entry name" value="CTDL_fold"/>
</dbReference>
<organism evidence="1 2">
    <name type="scientific">Comamonas testosteroni</name>
    <name type="common">Pseudomonas testosteroni</name>
    <dbReference type="NCBI Taxonomy" id="285"/>
    <lineage>
        <taxon>Bacteria</taxon>
        <taxon>Pseudomonadati</taxon>
        <taxon>Pseudomonadota</taxon>
        <taxon>Betaproteobacteria</taxon>
        <taxon>Burkholderiales</taxon>
        <taxon>Comamonadaceae</taxon>
        <taxon>Comamonas</taxon>
    </lineage>
</organism>
<dbReference type="Proteomes" id="UP000255070">
    <property type="component" value="Unassembled WGS sequence"/>
</dbReference>
<comment type="caution">
    <text evidence="1">The sequence shown here is derived from an EMBL/GenBank/DDBJ whole genome shotgun (WGS) entry which is preliminary data.</text>
</comment>
<dbReference type="EMBL" id="UFXL01000001">
    <property type="protein sequence ID" value="SUY78113.1"/>
    <property type="molecule type" value="Genomic_DNA"/>
</dbReference>
<accession>A0A8B4S6P0</accession>
<dbReference type="PROSITE" id="PS51257">
    <property type="entry name" value="PROKAR_LIPOPROTEIN"/>
    <property type="match status" value="1"/>
</dbReference>
<evidence type="ECO:0000313" key="1">
    <source>
        <dbReference type="EMBL" id="SUY78113.1"/>
    </source>
</evidence>
<gene>
    <name evidence="1" type="ORF">NCTC10698_03023</name>
</gene>
<keyword evidence="2" id="KW-1185">Reference proteome</keyword>
<dbReference type="AlphaFoldDB" id="A0A8B4S6P0"/>
<protein>
    <recommendedName>
        <fullName evidence="3">Lectin</fullName>
    </recommendedName>
</protein>
<dbReference type="Gene3D" id="3.10.100.10">
    <property type="entry name" value="Mannose-Binding Protein A, subunit A"/>
    <property type="match status" value="1"/>
</dbReference>
<dbReference type="SUPFAM" id="SSF56436">
    <property type="entry name" value="C-type lectin-like"/>
    <property type="match status" value="1"/>
</dbReference>
<dbReference type="InterPro" id="IPR016186">
    <property type="entry name" value="C-type_lectin-like/link_sf"/>
</dbReference>
<proteinExistence type="predicted"/>